<dbReference type="PANTHER" id="PTHR34667:SF1">
    <property type="entry name" value="D-AMINOACYL-TRNA DEACYLASE"/>
    <property type="match status" value="1"/>
</dbReference>
<keyword evidence="2" id="KW-1185">Reference proteome</keyword>
<dbReference type="PANTHER" id="PTHR34667">
    <property type="entry name" value="D-AMINOACYL-TRNA DEACYLASE"/>
    <property type="match status" value="1"/>
</dbReference>
<dbReference type="EMBL" id="CAKOAT010361820">
    <property type="protein sequence ID" value="CAH8363510.1"/>
    <property type="molecule type" value="Genomic_DNA"/>
</dbReference>
<protein>
    <submittedName>
        <fullName evidence="1">Uncharacterized protein</fullName>
    </submittedName>
</protein>
<dbReference type="Gene3D" id="3.40.630.50">
    <property type="entry name" value="AF0625-like"/>
    <property type="match status" value="1"/>
</dbReference>
<dbReference type="SUPFAM" id="SSF142535">
    <property type="entry name" value="AF0625-like"/>
    <property type="match status" value="1"/>
</dbReference>
<evidence type="ECO:0000313" key="2">
    <source>
        <dbReference type="Proteomes" id="UP001642260"/>
    </source>
</evidence>
<accession>A0ABC8L1D9</accession>
<dbReference type="Pfam" id="PF04414">
    <property type="entry name" value="tRNA_deacylase"/>
    <property type="match status" value="1"/>
</dbReference>
<organism evidence="1 2">
    <name type="scientific">Eruca vesicaria subsp. sativa</name>
    <name type="common">Garden rocket</name>
    <name type="synonym">Eruca sativa</name>
    <dbReference type="NCBI Taxonomy" id="29727"/>
    <lineage>
        <taxon>Eukaryota</taxon>
        <taxon>Viridiplantae</taxon>
        <taxon>Streptophyta</taxon>
        <taxon>Embryophyta</taxon>
        <taxon>Tracheophyta</taxon>
        <taxon>Spermatophyta</taxon>
        <taxon>Magnoliopsida</taxon>
        <taxon>eudicotyledons</taxon>
        <taxon>Gunneridae</taxon>
        <taxon>Pentapetalae</taxon>
        <taxon>rosids</taxon>
        <taxon>malvids</taxon>
        <taxon>Brassicales</taxon>
        <taxon>Brassicaceae</taxon>
        <taxon>Brassiceae</taxon>
        <taxon>Eruca</taxon>
    </lineage>
</organism>
<sequence length="133" mass="14864">MPGWTSGPILPPDMKSFVNQQTRVIQHDGSIVKEDDLDSQWEEATGENVEKVIFLSCHTAVSNRPALTFHPIGVLHLREGESPPQGGKEGWEALPSPRIGPWLRLLKKMAEAHSLVPEIDEVLFLVNLLMCYI</sequence>
<gene>
    <name evidence="1" type="ORF">ERUC_LOCUS29266</name>
</gene>
<dbReference type="InterPro" id="IPR007508">
    <property type="entry name" value="DtdA"/>
</dbReference>
<dbReference type="Proteomes" id="UP001642260">
    <property type="component" value="Unassembled WGS sequence"/>
</dbReference>
<reference evidence="1 2" key="1">
    <citation type="submission" date="2022-03" db="EMBL/GenBank/DDBJ databases">
        <authorList>
            <person name="Macdonald S."/>
            <person name="Ahmed S."/>
            <person name="Newling K."/>
        </authorList>
    </citation>
    <scope>NUCLEOTIDE SEQUENCE [LARGE SCALE GENOMIC DNA]</scope>
</reference>
<name>A0ABC8L1D9_ERUVS</name>
<comment type="caution">
    <text evidence="1">The sequence shown here is derived from an EMBL/GenBank/DDBJ whole genome shotgun (WGS) entry which is preliminary data.</text>
</comment>
<dbReference type="AlphaFoldDB" id="A0ABC8L1D9"/>
<evidence type="ECO:0000313" key="1">
    <source>
        <dbReference type="EMBL" id="CAH8363510.1"/>
    </source>
</evidence>
<proteinExistence type="predicted"/>